<evidence type="ECO:0000256" key="3">
    <source>
        <dbReference type="ARBA" id="ARBA00022840"/>
    </source>
</evidence>
<organism evidence="5 6">
    <name type="scientific">Sabulicella glaciei</name>
    <dbReference type="NCBI Taxonomy" id="2984948"/>
    <lineage>
        <taxon>Bacteria</taxon>
        <taxon>Pseudomonadati</taxon>
        <taxon>Pseudomonadota</taxon>
        <taxon>Alphaproteobacteria</taxon>
        <taxon>Acetobacterales</taxon>
        <taxon>Acetobacteraceae</taxon>
        <taxon>Sabulicella</taxon>
    </lineage>
</organism>
<dbReference type="SMART" id="SM00382">
    <property type="entry name" value="AAA"/>
    <property type="match status" value="1"/>
</dbReference>
<dbReference type="RefSeq" id="WP_301591651.1">
    <property type="nucleotide sequence ID" value="NZ_JAPFQI010000017.1"/>
</dbReference>
<evidence type="ECO:0000256" key="2">
    <source>
        <dbReference type="ARBA" id="ARBA00022741"/>
    </source>
</evidence>
<comment type="caution">
    <text evidence="5">The sequence shown here is derived from an EMBL/GenBank/DDBJ whole genome shotgun (WGS) entry which is preliminary data.</text>
</comment>
<dbReference type="CDD" id="cd03219">
    <property type="entry name" value="ABC_Mj1267_LivG_branched"/>
    <property type="match status" value="1"/>
</dbReference>
<evidence type="ECO:0000256" key="1">
    <source>
        <dbReference type="ARBA" id="ARBA00022448"/>
    </source>
</evidence>
<dbReference type="EMBL" id="JAPFQI010000017">
    <property type="protein sequence ID" value="MCW8087447.1"/>
    <property type="molecule type" value="Genomic_DNA"/>
</dbReference>
<accession>A0ABT3NZ57</accession>
<dbReference type="PANTHER" id="PTHR45772">
    <property type="entry name" value="CONSERVED COMPONENT OF ABC TRANSPORTER FOR NATURAL AMINO ACIDS-RELATED"/>
    <property type="match status" value="1"/>
</dbReference>
<dbReference type="PANTHER" id="PTHR45772:SF7">
    <property type="entry name" value="AMINO ACID ABC TRANSPORTER ATP-BINDING PROTEIN"/>
    <property type="match status" value="1"/>
</dbReference>
<dbReference type="PROSITE" id="PS50893">
    <property type="entry name" value="ABC_TRANSPORTER_2"/>
    <property type="match status" value="1"/>
</dbReference>
<dbReference type="InterPro" id="IPR051120">
    <property type="entry name" value="ABC_AA/LPS_Transport"/>
</dbReference>
<evidence type="ECO:0000313" key="5">
    <source>
        <dbReference type="EMBL" id="MCW8087447.1"/>
    </source>
</evidence>
<protein>
    <submittedName>
        <fullName evidence="5">ABC transporter ATP-binding protein</fullName>
    </submittedName>
</protein>
<name>A0ABT3NZ57_9PROT</name>
<evidence type="ECO:0000313" key="6">
    <source>
        <dbReference type="Proteomes" id="UP001526430"/>
    </source>
</evidence>
<sequence>MSGAAHPLVCRDLSISFGGVKAVQGVSLALPAGKVLALVGPNGAGKTTLFNLVTGNLRADAGEATLDGESLLGLKPWQVARRGVARSFQDLRLFTHMTVRENAMSATERGSWFWQAGDAKARAARVEEALAATGLSDLAESRAVDLAYAERKFLSMARILAAEARIWLLDEPASGLDLSSRQRFAGLLRAANARGITICLIEHNLDVVAELADEIAFLDRGVVLAVGEPQAILRDKALAAIYFGERAA</sequence>
<keyword evidence="6" id="KW-1185">Reference proteome</keyword>
<dbReference type="Pfam" id="PF00005">
    <property type="entry name" value="ABC_tran"/>
    <property type="match status" value="1"/>
</dbReference>
<dbReference type="Gene3D" id="3.40.50.300">
    <property type="entry name" value="P-loop containing nucleotide triphosphate hydrolases"/>
    <property type="match status" value="1"/>
</dbReference>
<dbReference type="Proteomes" id="UP001526430">
    <property type="component" value="Unassembled WGS sequence"/>
</dbReference>
<gene>
    <name evidence="5" type="ORF">OF850_17605</name>
</gene>
<keyword evidence="2" id="KW-0547">Nucleotide-binding</keyword>
<evidence type="ECO:0000259" key="4">
    <source>
        <dbReference type="PROSITE" id="PS50893"/>
    </source>
</evidence>
<dbReference type="InterPro" id="IPR003439">
    <property type="entry name" value="ABC_transporter-like_ATP-bd"/>
</dbReference>
<dbReference type="SUPFAM" id="SSF52540">
    <property type="entry name" value="P-loop containing nucleoside triphosphate hydrolases"/>
    <property type="match status" value="1"/>
</dbReference>
<feature type="domain" description="ABC transporter" evidence="4">
    <location>
        <begin position="8"/>
        <end position="245"/>
    </location>
</feature>
<keyword evidence="3 5" id="KW-0067">ATP-binding</keyword>
<dbReference type="InterPro" id="IPR027417">
    <property type="entry name" value="P-loop_NTPase"/>
</dbReference>
<reference evidence="5 6" key="1">
    <citation type="submission" date="2022-10" db="EMBL/GenBank/DDBJ databases">
        <title>Roseococcus glaciei nov., sp. nov., isolated from glacier.</title>
        <authorList>
            <person name="Liu Q."/>
            <person name="Xin Y.-H."/>
        </authorList>
    </citation>
    <scope>NUCLEOTIDE SEQUENCE [LARGE SCALE GENOMIC DNA]</scope>
    <source>
        <strain evidence="5 6">MDT2-1-1</strain>
    </source>
</reference>
<keyword evidence="1" id="KW-0813">Transport</keyword>
<proteinExistence type="predicted"/>
<dbReference type="GO" id="GO:0005524">
    <property type="term" value="F:ATP binding"/>
    <property type="evidence" value="ECO:0007669"/>
    <property type="project" value="UniProtKB-KW"/>
</dbReference>
<dbReference type="InterPro" id="IPR003593">
    <property type="entry name" value="AAA+_ATPase"/>
</dbReference>